<reference evidence="2" key="1">
    <citation type="submission" date="2016-03" db="EMBL/GenBank/DDBJ databases">
        <authorList>
            <person name="Guldener U."/>
        </authorList>
    </citation>
    <scope>NUCLEOTIDE SEQUENCE [LARGE SCALE GENOMIC DNA]</scope>
    <source>
        <strain evidence="2">04CH-RAC-A.6.1</strain>
    </source>
</reference>
<dbReference type="EMBL" id="FJUX01000005">
    <property type="protein sequence ID" value="CZS90227.1"/>
    <property type="molecule type" value="Genomic_DNA"/>
</dbReference>
<name>A0A1E1JWH1_9HELO</name>
<dbReference type="Proteomes" id="UP000178912">
    <property type="component" value="Unassembled WGS sequence"/>
</dbReference>
<dbReference type="AlphaFoldDB" id="A0A1E1JWH1"/>
<protein>
    <submittedName>
        <fullName evidence="1">Uncharacterized protein</fullName>
    </submittedName>
</protein>
<evidence type="ECO:0000313" key="1">
    <source>
        <dbReference type="EMBL" id="CZS90227.1"/>
    </source>
</evidence>
<accession>A0A1E1JWH1</accession>
<evidence type="ECO:0000313" key="2">
    <source>
        <dbReference type="Proteomes" id="UP000178912"/>
    </source>
</evidence>
<gene>
    <name evidence="1" type="ORF">RAG0_01366</name>
</gene>
<keyword evidence="2" id="KW-1185">Reference proteome</keyword>
<sequence length="63" mass="7207">MGIDDSVLLPLLDDLAVIFFYIFANEFYAVHELYTSENICFQEKSFCETAKPCFYIDKGSIPA</sequence>
<organism evidence="1 2">
    <name type="scientific">Rhynchosporium agropyri</name>
    <dbReference type="NCBI Taxonomy" id="914238"/>
    <lineage>
        <taxon>Eukaryota</taxon>
        <taxon>Fungi</taxon>
        <taxon>Dikarya</taxon>
        <taxon>Ascomycota</taxon>
        <taxon>Pezizomycotina</taxon>
        <taxon>Leotiomycetes</taxon>
        <taxon>Helotiales</taxon>
        <taxon>Ploettnerulaceae</taxon>
        <taxon>Rhynchosporium</taxon>
    </lineage>
</organism>
<proteinExistence type="predicted"/>